<proteinExistence type="predicted"/>
<comment type="caution">
    <text evidence="1">The sequence shown here is derived from an EMBL/GenBank/DDBJ whole genome shotgun (WGS) entry which is preliminary data.</text>
</comment>
<keyword evidence="2" id="KW-1185">Reference proteome</keyword>
<organism evidence="1 2">
    <name type="scientific">Coccomyxa viridis</name>
    <dbReference type="NCBI Taxonomy" id="1274662"/>
    <lineage>
        <taxon>Eukaryota</taxon>
        <taxon>Viridiplantae</taxon>
        <taxon>Chlorophyta</taxon>
        <taxon>core chlorophytes</taxon>
        <taxon>Trebouxiophyceae</taxon>
        <taxon>Trebouxiophyceae incertae sedis</taxon>
        <taxon>Coccomyxaceae</taxon>
        <taxon>Coccomyxa</taxon>
    </lineage>
</organism>
<name>A0ABP1FPY2_9CHLO</name>
<sequence>MLHPVDGAFDVSPLQNCTPANFGLKPALGKVNRASTHEAVSPFCSPHGRKDHRLPGRATDSYHGRIWPELAQHTGYRCGAVHSFASVTDGEAEGEVPEAKARMRFIAAVALLAACQAAYGQTPAPAKVAQVSAFNNFFGSVVGIQNALLAPLAPFGRKLSQHAQAQQDATFVDTVGNTQTNPLLRSQIVKGNAIGSIFYGVGFSTPGVLAQAFTGNDGTTTTGRRLLQDPYHLTSKANVVASLLKGYNPNLSPLFQQPTFSPPLSQQFTIPPQPTVQAGTSAKIGLGRRLLQDNLAANYLGSAVVNNVNVLDLLLGAQENKVNGVVPQGRKLSQIIPGRTGVYQTGSSTIQDNAIGSIVGKSASLMDPINDRKAVLGFQQDRTRHLLDLATKTNADASVLSGNIGPDTVRQSIFGYNQKNN</sequence>
<protein>
    <submittedName>
        <fullName evidence="1">G3098 protein</fullName>
    </submittedName>
</protein>
<dbReference type="EMBL" id="CAXHTA020000004">
    <property type="protein sequence ID" value="CAL5220986.1"/>
    <property type="molecule type" value="Genomic_DNA"/>
</dbReference>
<gene>
    <name evidence="1" type="primary">g3098</name>
    <name evidence="1" type="ORF">VP750_LOCUS2645</name>
</gene>
<reference evidence="1 2" key="1">
    <citation type="submission" date="2024-06" db="EMBL/GenBank/DDBJ databases">
        <authorList>
            <person name="Kraege A."/>
            <person name="Thomma B."/>
        </authorList>
    </citation>
    <scope>NUCLEOTIDE SEQUENCE [LARGE SCALE GENOMIC DNA]</scope>
</reference>
<evidence type="ECO:0000313" key="2">
    <source>
        <dbReference type="Proteomes" id="UP001497392"/>
    </source>
</evidence>
<evidence type="ECO:0000313" key="1">
    <source>
        <dbReference type="EMBL" id="CAL5220986.1"/>
    </source>
</evidence>
<dbReference type="Proteomes" id="UP001497392">
    <property type="component" value="Unassembled WGS sequence"/>
</dbReference>
<accession>A0ABP1FPY2</accession>